<proteinExistence type="inferred from homology"/>
<evidence type="ECO:0000256" key="2">
    <source>
        <dbReference type="ARBA" id="ARBA00010992"/>
    </source>
</evidence>
<dbReference type="PANTHER" id="PTHR48020">
    <property type="entry name" value="PROTON MYO-INOSITOL COTRANSPORTER"/>
    <property type="match status" value="1"/>
</dbReference>
<feature type="transmembrane region" description="Helical" evidence="8">
    <location>
        <begin position="262"/>
        <end position="285"/>
    </location>
</feature>
<feature type="transmembrane region" description="Helical" evidence="8">
    <location>
        <begin position="182"/>
        <end position="204"/>
    </location>
</feature>
<protein>
    <submittedName>
        <fullName evidence="10">SP family arabinose:H+ symporter-like MFS transporter</fullName>
    </submittedName>
</protein>
<comment type="caution">
    <text evidence="10">The sequence shown here is derived from an EMBL/GenBank/DDBJ whole genome shotgun (WGS) entry which is preliminary data.</text>
</comment>
<dbReference type="InterPro" id="IPR005828">
    <property type="entry name" value="MFS_sugar_transport-like"/>
</dbReference>
<feature type="domain" description="Major facilitator superfamily (MFS) profile" evidence="9">
    <location>
        <begin position="13"/>
        <end position="446"/>
    </location>
</feature>
<feature type="transmembrane region" description="Helical" evidence="8">
    <location>
        <begin position="12"/>
        <end position="35"/>
    </location>
</feature>
<dbReference type="NCBIfam" id="TIGR00879">
    <property type="entry name" value="SP"/>
    <property type="match status" value="1"/>
</dbReference>
<reference evidence="10 11" key="1">
    <citation type="submission" date="2020-03" db="EMBL/GenBank/DDBJ databases">
        <title>Genomic Encyclopedia of Type Strains, Phase IV (KMG-IV): sequencing the most valuable type-strain genomes for metagenomic binning, comparative biology and taxonomic classification.</title>
        <authorList>
            <person name="Goeker M."/>
        </authorList>
    </citation>
    <scope>NUCLEOTIDE SEQUENCE [LARGE SCALE GENOMIC DNA]</scope>
    <source>
        <strain evidence="10 11">DSM 102865</strain>
    </source>
</reference>
<keyword evidence="3 7" id="KW-0813">Transport</keyword>
<feature type="transmembrane region" description="Helical" evidence="8">
    <location>
        <begin position="300"/>
        <end position="321"/>
    </location>
</feature>
<dbReference type="InterPro" id="IPR036259">
    <property type="entry name" value="MFS_trans_sf"/>
</dbReference>
<evidence type="ECO:0000313" key="11">
    <source>
        <dbReference type="Proteomes" id="UP001179181"/>
    </source>
</evidence>
<dbReference type="EMBL" id="JAASQJ010000002">
    <property type="protein sequence ID" value="NIJ52895.1"/>
    <property type="molecule type" value="Genomic_DNA"/>
</dbReference>
<dbReference type="Proteomes" id="UP001179181">
    <property type="component" value="Unassembled WGS sequence"/>
</dbReference>
<dbReference type="InterPro" id="IPR020846">
    <property type="entry name" value="MFS_dom"/>
</dbReference>
<dbReference type="PROSITE" id="PS00216">
    <property type="entry name" value="SUGAR_TRANSPORT_1"/>
    <property type="match status" value="1"/>
</dbReference>
<comment type="subcellular location">
    <subcellularLocation>
        <location evidence="1">Membrane</location>
        <topology evidence="1">Multi-pass membrane protein</topology>
    </subcellularLocation>
</comment>
<evidence type="ECO:0000313" key="10">
    <source>
        <dbReference type="EMBL" id="NIJ52895.1"/>
    </source>
</evidence>
<feature type="transmembrane region" description="Helical" evidence="8">
    <location>
        <begin position="356"/>
        <end position="379"/>
    </location>
</feature>
<keyword evidence="11" id="KW-1185">Reference proteome</keyword>
<evidence type="ECO:0000256" key="6">
    <source>
        <dbReference type="ARBA" id="ARBA00023136"/>
    </source>
</evidence>
<evidence type="ECO:0000256" key="5">
    <source>
        <dbReference type="ARBA" id="ARBA00022989"/>
    </source>
</evidence>
<keyword evidence="4 8" id="KW-0812">Transmembrane</keyword>
<dbReference type="RefSeq" id="WP_167269655.1">
    <property type="nucleotide sequence ID" value="NZ_JAASQJ010000002.1"/>
</dbReference>
<organism evidence="10 11">
    <name type="scientific">Dyadobacter arcticus</name>
    <dbReference type="NCBI Taxonomy" id="1078754"/>
    <lineage>
        <taxon>Bacteria</taxon>
        <taxon>Pseudomonadati</taxon>
        <taxon>Bacteroidota</taxon>
        <taxon>Cytophagia</taxon>
        <taxon>Cytophagales</taxon>
        <taxon>Spirosomataceae</taxon>
        <taxon>Dyadobacter</taxon>
    </lineage>
</organism>
<evidence type="ECO:0000256" key="7">
    <source>
        <dbReference type="RuleBase" id="RU003346"/>
    </source>
</evidence>
<keyword evidence="6 8" id="KW-0472">Membrane</keyword>
<evidence type="ECO:0000256" key="3">
    <source>
        <dbReference type="ARBA" id="ARBA00022448"/>
    </source>
</evidence>
<feature type="transmembrane region" description="Helical" evidence="8">
    <location>
        <begin position="391"/>
        <end position="411"/>
    </location>
</feature>
<comment type="similarity">
    <text evidence="2 7">Belongs to the major facilitator superfamily. Sugar transporter (TC 2.A.1.1) family.</text>
</comment>
<dbReference type="PRINTS" id="PR00171">
    <property type="entry name" value="SUGRTRNSPORT"/>
</dbReference>
<name>A0ABX0UN68_9BACT</name>
<feature type="transmembrane region" description="Helical" evidence="8">
    <location>
        <begin position="328"/>
        <end position="350"/>
    </location>
</feature>
<accession>A0ABX0UN68</accession>
<feature type="transmembrane region" description="Helical" evidence="8">
    <location>
        <begin position="50"/>
        <end position="70"/>
    </location>
</feature>
<dbReference type="PROSITE" id="PS00217">
    <property type="entry name" value="SUGAR_TRANSPORT_2"/>
    <property type="match status" value="1"/>
</dbReference>
<evidence type="ECO:0000256" key="8">
    <source>
        <dbReference type="SAM" id="Phobius"/>
    </source>
</evidence>
<evidence type="ECO:0000256" key="4">
    <source>
        <dbReference type="ARBA" id="ARBA00022692"/>
    </source>
</evidence>
<feature type="transmembrane region" description="Helical" evidence="8">
    <location>
        <begin position="137"/>
        <end position="162"/>
    </location>
</feature>
<feature type="transmembrane region" description="Helical" evidence="8">
    <location>
        <begin position="102"/>
        <end position="125"/>
    </location>
</feature>
<dbReference type="PROSITE" id="PS50850">
    <property type="entry name" value="MFS"/>
    <property type="match status" value="1"/>
</dbReference>
<evidence type="ECO:0000256" key="1">
    <source>
        <dbReference type="ARBA" id="ARBA00004141"/>
    </source>
</evidence>
<dbReference type="SUPFAM" id="SSF103473">
    <property type="entry name" value="MFS general substrate transporter"/>
    <property type="match status" value="1"/>
</dbReference>
<dbReference type="InterPro" id="IPR005829">
    <property type="entry name" value="Sugar_transporter_CS"/>
</dbReference>
<dbReference type="Gene3D" id="1.20.1250.20">
    <property type="entry name" value="MFS general substrate transporter like domains"/>
    <property type="match status" value="2"/>
</dbReference>
<dbReference type="InterPro" id="IPR050814">
    <property type="entry name" value="Myo-inositol_Transporter"/>
</dbReference>
<dbReference type="PANTHER" id="PTHR48020:SF12">
    <property type="entry name" value="PROTON MYO-INOSITOL COTRANSPORTER"/>
    <property type="match status" value="1"/>
</dbReference>
<keyword evidence="5 8" id="KW-1133">Transmembrane helix</keyword>
<gene>
    <name evidence="10" type="ORF">FHS68_002065</name>
</gene>
<dbReference type="Pfam" id="PF00083">
    <property type="entry name" value="Sugar_tr"/>
    <property type="match status" value="1"/>
</dbReference>
<sequence length="468" mass="51292">MQTKPVKHFISLITLIAALGGFLFGFDMAVVSGIIEPVRTQYGLSAAEEGLFVSFALLGCIAGVAFSGYLSDRIGRKKVLFVAAALFFVSAIGFSFSGTYTILIIFRILAGVGVGVASNVSPLYISEIAPARKRGGLVTFYQLAITVGVLAAYLSNLFLQRYAVAHLGTGSGLVHWLFAEEVWRGMFFVSVIPASLFCFLLMIVPESPRWLVKNGRNEEALDILVKISGEEGGRFELEAIKEVAAQKSGGLKELMQFPLRGLLVMTMILTALSQFSGINGVIFYGPTILKSAGIVTSDALLYQVMLGTASMLFTLIAIWKVDTWGRRSLYLIGSFWAAVALALTGICFMYNVNGWGMLFCIMLFLLFFAFSLGPLKFVIATEVFPMHIRGTALSICIMTMWVSDWIVNLLFPIMRDGLGIANTFFVFSFFCVCSYVYAKMKLFETKGKRLEEIEQALNSGSVISEVKV</sequence>
<feature type="transmembrane region" description="Helical" evidence="8">
    <location>
        <begin position="417"/>
        <end position="438"/>
    </location>
</feature>
<evidence type="ECO:0000259" key="9">
    <source>
        <dbReference type="PROSITE" id="PS50850"/>
    </source>
</evidence>
<feature type="transmembrane region" description="Helical" evidence="8">
    <location>
        <begin position="79"/>
        <end position="96"/>
    </location>
</feature>
<dbReference type="InterPro" id="IPR003663">
    <property type="entry name" value="Sugar/inositol_transpt"/>
</dbReference>